<evidence type="ECO:0000313" key="2">
    <source>
        <dbReference type="EMBL" id="KAK3266246.1"/>
    </source>
</evidence>
<dbReference type="AlphaFoldDB" id="A0AAE0FUF0"/>
<keyword evidence="3" id="KW-1185">Reference proteome</keyword>
<feature type="compositionally biased region" description="Basic and acidic residues" evidence="1">
    <location>
        <begin position="118"/>
        <end position="129"/>
    </location>
</feature>
<gene>
    <name evidence="2" type="ORF">CYMTET_25115</name>
</gene>
<feature type="compositionally biased region" description="Polar residues" evidence="1">
    <location>
        <begin position="108"/>
        <end position="117"/>
    </location>
</feature>
<dbReference type="EMBL" id="LGRX02013302">
    <property type="protein sequence ID" value="KAK3266246.1"/>
    <property type="molecule type" value="Genomic_DNA"/>
</dbReference>
<feature type="compositionally biased region" description="Low complexity" evidence="1">
    <location>
        <begin position="60"/>
        <end position="82"/>
    </location>
</feature>
<feature type="compositionally biased region" description="Low complexity" evidence="1">
    <location>
        <begin position="179"/>
        <end position="194"/>
    </location>
</feature>
<organism evidence="2 3">
    <name type="scientific">Cymbomonas tetramitiformis</name>
    <dbReference type="NCBI Taxonomy" id="36881"/>
    <lineage>
        <taxon>Eukaryota</taxon>
        <taxon>Viridiplantae</taxon>
        <taxon>Chlorophyta</taxon>
        <taxon>Pyramimonadophyceae</taxon>
        <taxon>Pyramimonadales</taxon>
        <taxon>Pyramimonadaceae</taxon>
        <taxon>Cymbomonas</taxon>
    </lineage>
</organism>
<evidence type="ECO:0000313" key="3">
    <source>
        <dbReference type="Proteomes" id="UP001190700"/>
    </source>
</evidence>
<evidence type="ECO:0000256" key="1">
    <source>
        <dbReference type="SAM" id="MobiDB-lite"/>
    </source>
</evidence>
<comment type="caution">
    <text evidence="2">The sequence shown here is derived from an EMBL/GenBank/DDBJ whole genome shotgun (WGS) entry which is preliminary data.</text>
</comment>
<dbReference type="Proteomes" id="UP001190700">
    <property type="component" value="Unassembled WGS sequence"/>
</dbReference>
<feature type="region of interest" description="Disordered" evidence="1">
    <location>
        <begin position="26"/>
        <end position="213"/>
    </location>
</feature>
<name>A0AAE0FUF0_9CHLO</name>
<sequence length="213" mass="21869">MRRDCHRYIRQLHSEFGEVANLLKRRASPVDDHRASSNPTPTSPAAALPVQSVTPPSGHAAADSASTLSAASASAPAAATTSDSHREGTAKKLPPRSALAFEDVTIPGVTTSMTTRSADSKSGDPRDRAATASPATAERGPPRGEAVSAAGMQTVAGRPQAAEEEASLPEGETESSPRDTPAAAIDPLDDAATLHPSTEGASQSSCNLRRDPT</sequence>
<feature type="compositionally biased region" description="Polar residues" evidence="1">
    <location>
        <begin position="195"/>
        <end position="207"/>
    </location>
</feature>
<feature type="compositionally biased region" description="Acidic residues" evidence="1">
    <location>
        <begin position="162"/>
        <end position="173"/>
    </location>
</feature>
<accession>A0AAE0FUF0</accession>
<proteinExistence type="predicted"/>
<protein>
    <submittedName>
        <fullName evidence="2">Uncharacterized protein</fullName>
    </submittedName>
</protein>
<reference evidence="2 3" key="1">
    <citation type="journal article" date="2015" name="Genome Biol. Evol.">
        <title>Comparative Genomics of a Bacterivorous Green Alga Reveals Evolutionary Causalities and Consequences of Phago-Mixotrophic Mode of Nutrition.</title>
        <authorList>
            <person name="Burns J.A."/>
            <person name="Paasch A."/>
            <person name="Narechania A."/>
            <person name="Kim E."/>
        </authorList>
    </citation>
    <scope>NUCLEOTIDE SEQUENCE [LARGE SCALE GENOMIC DNA]</scope>
    <source>
        <strain evidence="2 3">PLY_AMNH</strain>
    </source>
</reference>